<feature type="region of interest" description="Disordered" evidence="1">
    <location>
        <begin position="36"/>
        <end position="76"/>
    </location>
</feature>
<dbReference type="AlphaFoldDB" id="A0A4R7TBQ5"/>
<evidence type="ECO:0000256" key="1">
    <source>
        <dbReference type="SAM" id="MobiDB-lite"/>
    </source>
</evidence>
<organism evidence="3 4">
    <name type="scientific">Kribbella voronezhensis</name>
    <dbReference type="NCBI Taxonomy" id="2512212"/>
    <lineage>
        <taxon>Bacteria</taxon>
        <taxon>Bacillati</taxon>
        <taxon>Actinomycetota</taxon>
        <taxon>Actinomycetes</taxon>
        <taxon>Propionibacteriales</taxon>
        <taxon>Kribbellaceae</taxon>
        <taxon>Kribbella</taxon>
    </lineage>
</organism>
<evidence type="ECO:0000256" key="2">
    <source>
        <dbReference type="SAM" id="SignalP"/>
    </source>
</evidence>
<comment type="caution">
    <text evidence="3">The sequence shown here is derived from an EMBL/GenBank/DDBJ whole genome shotgun (WGS) entry which is preliminary data.</text>
</comment>
<evidence type="ECO:0000313" key="3">
    <source>
        <dbReference type="EMBL" id="TDU89500.1"/>
    </source>
</evidence>
<name>A0A4R7TBQ5_9ACTN</name>
<dbReference type="EMBL" id="SOCE01000001">
    <property type="protein sequence ID" value="TDU89500.1"/>
    <property type="molecule type" value="Genomic_DNA"/>
</dbReference>
<keyword evidence="4" id="KW-1185">Reference proteome</keyword>
<dbReference type="OrthoDB" id="3821490at2"/>
<protein>
    <recommendedName>
        <fullName evidence="5">YD repeat-containing protein</fullName>
    </recommendedName>
</protein>
<proteinExistence type="predicted"/>
<evidence type="ECO:0000313" key="4">
    <source>
        <dbReference type="Proteomes" id="UP000295151"/>
    </source>
</evidence>
<feature type="compositionally biased region" description="Low complexity" evidence="1">
    <location>
        <begin position="36"/>
        <end position="47"/>
    </location>
</feature>
<gene>
    <name evidence="3" type="ORF">EV138_3070</name>
</gene>
<sequence length="264" mass="26674">MKQSRTSGRAARLAVTGLAVAAVAGITITGAAIAGTGKPSAGAEPPAAGGGGVPAATSGKPPVVARDGSKPSQVDQAAGVPQVAPKAVAKGKYVFQNKPPAAGVLPANGSVEIAADVTFRTKGTQWALVSHAPGEEPYEPFGWRATVGNANLGDGTSPGIQSMGSGEAVVANSVFRNSKVATVVYTRGDKAWYAKVYRLAGIPGWVESNALVNAGKQPRQTPGAGTSVTRVTGPDHNELAVFVYDAAGKLIKQFPDNAENPLPK</sequence>
<dbReference type="Proteomes" id="UP000295151">
    <property type="component" value="Unassembled WGS sequence"/>
</dbReference>
<keyword evidence="2" id="KW-0732">Signal</keyword>
<feature type="chain" id="PRO_5038531741" description="YD repeat-containing protein" evidence="2">
    <location>
        <begin position="22"/>
        <end position="264"/>
    </location>
</feature>
<accession>A0A4R7TBQ5</accession>
<feature type="signal peptide" evidence="2">
    <location>
        <begin position="1"/>
        <end position="21"/>
    </location>
</feature>
<reference evidence="3 4" key="1">
    <citation type="submission" date="2019-03" db="EMBL/GenBank/DDBJ databases">
        <title>Genomic Encyclopedia of Type Strains, Phase III (KMG-III): the genomes of soil and plant-associated and newly described type strains.</title>
        <authorList>
            <person name="Whitman W."/>
        </authorList>
    </citation>
    <scope>NUCLEOTIDE SEQUENCE [LARGE SCALE GENOMIC DNA]</scope>
    <source>
        <strain evidence="3 4">VKM Ac-2575</strain>
    </source>
</reference>
<dbReference type="RefSeq" id="WP_133979563.1">
    <property type="nucleotide sequence ID" value="NZ_SOCE01000001.1"/>
</dbReference>
<evidence type="ECO:0008006" key="5">
    <source>
        <dbReference type="Google" id="ProtNLM"/>
    </source>
</evidence>